<organism evidence="1 2">
    <name type="scientific">Brachybacterium epidermidis</name>
    <dbReference type="NCBI Taxonomy" id="2781983"/>
    <lineage>
        <taxon>Bacteria</taxon>
        <taxon>Bacillati</taxon>
        <taxon>Actinomycetota</taxon>
        <taxon>Actinomycetes</taxon>
        <taxon>Micrococcales</taxon>
        <taxon>Dermabacteraceae</taxon>
        <taxon>Brachybacterium</taxon>
    </lineage>
</organism>
<reference evidence="1 2" key="1">
    <citation type="submission" date="2020-10" db="EMBL/GenBank/DDBJ databases">
        <title>Draft genome and description of Brachybacterium epidermidis sp nov.</title>
        <authorList>
            <person name="Boxberger M."/>
            <person name="La Scola B."/>
        </authorList>
    </citation>
    <scope>NUCLEOTIDE SEQUENCE [LARGE SCALE GENOMIC DNA]</scope>
    <source>
        <strain evidence="1 2">Marseille-Q2903</strain>
    </source>
</reference>
<dbReference type="RefSeq" id="WP_193864618.1">
    <property type="nucleotide sequence ID" value="NZ_JADEYR010000001.1"/>
</dbReference>
<sequence length="87" mass="9819">MKKGMNPEAVDQLAGQVDSLIENMETIYSGRLGYVTDLDWTGEDRDRYVPEFEEQVGTANKTVVQKLTELAEKLRANAQHQRETSSS</sequence>
<keyword evidence="2" id="KW-1185">Reference proteome</keyword>
<gene>
    <name evidence="1" type="ORF">IOE58_01240</name>
</gene>
<dbReference type="EMBL" id="JADEYR010000001">
    <property type="protein sequence ID" value="MBE9402883.1"/>
    <property type="molecule type" value="Genomic_DNA"/>
</dbReference>
<evidence type="ECO:0000313" key="1">
    <source>
        <dbReference type="EMBL" id="MBE9402883.1"/>
    </source>
</evidence>
<proteinExistence type="predicted"/>
<accession>A0ABR9W0N4</accession>
<dbReference type="Gene3D" id="1.10.287.1060">
    <property type="entry name" value="ESAT-6-like"/>
    <property type="match status" value="1"/>
</dbReference>
<dbReference type="SUPFAM" id="SSF140453">
    <property type="entry name" value="EsxAB dimer-like"/>
    <property type="match status" value="1"/>
</dbReference>
<comment type="caution">
    <text evidence="1">The sequence shown here is derived from an EMBL/GenBank/DDBJ whole genome shotgun (WGS) entry which is preliminary data.</text>
</comment>
<evidence type="ECO:0000313" key="2">
    <source>
        <dbReference type="Proteomes" id="UP000644727"/>
    </source>
</evidence>
<dbReference type="Proteomes" id="UP000644727">
    <property type="component" value="Unassembled WGS sequence"/>
</dbReference>
<name>A0ABR9W0N4_9MICO</name>
<protein>
    <submittedName>
        <fullName evidence="1">WXG100 family type VII secretion target</fullName>
    </submittedName>
</protein>
<dbReference type="InterPro" id="IPR036689">
    <property type="entry name" value="ESAT-6-like_sf"/>
</dbReference>